<evidence type="ECO:0000313" key="2">
    <source>
        <dbReference type="Proteomes" id="UP001345219"/>
    </source>
</evidence>
<organism evidence="1 2">
    <name type="scientific">Trapa incisa</name>
    <dbReference type="NCBI Taxonomy" id="236973"/>
    <lineage>
        <taxon>Eukaryota</taxon>
        <taxon>Viridiplantae</taxon>
        <taxon>Streptophyta</taxon>
        <taxon>Embryophyta</taxon>
        <taxon>Tracheophyta</taxon>
        <taxon>Spermatophyta</taxon>
        <taxon>Magnoliopsida</taxon>
        <taxon>eudicotyledons</taxon>
        <taxon>Gunneridae</taxon>
        <taxon>Pentapetalae</taxon>
        <taxon>rosids</taxon>
        <taxon>malvids</taxon>
        <taxon>Myrtales</taxon>
        <taxon>Lythraceae</taxon>
        <taxon>Trapa</taxon>
    </lineage>
</organism>
<dbReference type="Proteomes" id="UP001345219">
    <property type="component" value="Chromosome 7"/>
</dbReference>
<name>A0AAN7KFE3_9MYRT</name>
<sequence length="210" mass="23253">MWDIPRIELGNSRTQKNPRIIPLDQMSYVLKSQPSVSLSSLTSMEFLMREEEVLKSQPIVSPSSLTSLESSLREEVLKSREPSEFPSSMTSMESSMRVEELIEDDMTCNVELSGTTYKYPGVLSTLQKRFKYVIVGGGVATALKSGGTSESPSSMASMESSMREEDVLKRLENPSHTVGQSLLAWLPWGLEAFRVSPPSMSQASSAGFLW</sequence>
<evidence type="ECO:0000313" key="1">
    <source>
        <dbReference type="EMBL" id="KAK4766404.1"/>
    </source>
</evidence>
<accession>A0AAN7KFE3</accession>
<keyword evidence="2" id="KW-1185">Reference proteome</keyword>
<proteinExistence type="predicted"/>
<dbReference type="AlphaFoldDB" id="A0AAN7KFE3"/>
<reference evidence="1 2" key="1">
    <citation type="journal article" date="2023" name="Hortic Res">
        <title>Pangenome of water caltrop reveals structural variations and asymmetric subgenome divergence after allopolyploidization.</title>
        <authorList>
            <person name="Zhang X."/>
            <person name="Chen Y."/>
            <person name="Wang L."/>
            <person name="Yuan Y."/>
            <person name="Fang M."/>
            <person name="Shi L."/>
            <person name="Lu R."/>
            <person name="Comes H.P."/>
            <person name="Ma Y."/>
            <person name="Chen Y."/>
            <person name="Huang G."/>
            <person name="Zhou Y."/>
            <person name="Zheng Z."/>
            <person name="Qiu Y."/>
        </authorList>
    </citation>
    <scope>NUCLEOTIDE SEQUENCE [LARGE SCALE GENOMIC DNA]</scope>
    <source>
        <tissue evidence="1">Roots</tissue>
    </source>
</reference>
<gene>
    <name evidence="1" type="ORF">SAY87_008046</name>
</gene>
<protein>
    <submittedName>
        <fullName evidence="1">Uncharacterized protein</fullName>
    </submittedName>
</protein>
<comment type="caution">
    <text evidence="1">The sequence shown here is derived from an EMBL/GenBank/DDBJ whole genome shotgun (WGS) entry which is preliminary data.</text>
</comment>
<dbReference type="EMBL" id="JAXIOK010000007">
    <property type="protein sequence ID" value="KAK4766404.1"/>
    <property type="molecule type" value="Genomic_DNA"/>
</dbReference>